<name>B9SHV7_RICCO</name>
<dbReference type="EMBL" id="EQ973966">
    <property type="protein sequence ID" value="EEF36835.1"/>
    <property type="molecule type" value="Genomic_DNA"/>
</dbReference>
<sequence>MAGSSHDEAESTKTPQTQKRSYDDKVPKKEEGKSGMSKAAELKSSTTSLSSNSRPNGLSGGNPLGSYCSIKLNQENYFLLKNLVLPVIRGNRLERFITGSKKCSLEFVISKLGDGDLELTENPKYEEWIVQDQIQ</sequence>
<protein>
    <submittedName>
        <fullName evidence="2">Uncharacterized protein</fullName>
    </submittedName>
</protein>
<accession>B9SHV7</accession>
<reference evidence="3" key="1">
    <citation type="journal article" date="2010" name="Nat. Biotechnol.">
        <title>Draft genome sequence of the oilseed species Ricinus communis.</title>
        <authorList>
            <person name="Chan A.P."/>
            <person name="Crabtree J."/>
            <person name="Zhao Q."/>
            <person name="Lorenzi H."/>
            <person name="Orvis J."/>
            <person name="Puiu D."/>
            <person name="Melake-Berhan A."/>
            <person name="Jones K.M."/>
            <person name="Redman J."/>
            <person name="Chen G."/>
            <person name="Cahoon E.B."/>
            <person name="Gedil M."/>
            <person name="Stanke M."/>
            <person name="Haas B.J."/>
            <person name="Wortman J.R."/>
            <person name="Fraser-Liggett C.M."/>
            <person name="Ravel J."/>
            <person name="Rabinowicz P.D."/>
        </authorList>
    </citation>
    <scope>NUCLEOTIDE SEQUENCE [LARGE SCALE GENOMIC DNA]</scope>
    <source>
        <strain evidence="3">cv. Hale</strain>
    </source>
</reference>
<organism evidence="2 3">
    <name type="scientific">Ricinus communis</name>
    <name type="common">Castor bean</name>
    <dbReference type="NCBI Taxonomy" id="3988"/>
    <lineage>
        <taxon>Eukaryota</taxon>
        <taxon>Viridiplantae</taxon>
        <taxon>Streptophyta</taxon>
        <taxon>Embryophyta</taxon>
        <taxon>Tracheophyta</taxon>
        <taxon>Spermatophyta</taxon>
        <taxon>Magnoliopsida</taxon>
        <taxon>eudicotyledons</taxon>
        <taxon>Gunneridae</taxon>
        <taxon>Pentapetalae</taxon>
        <taxon>rosids</taxon>
        <taxon>fabids</taxon>
        <taxon>Malpighiales</taxon>
        <taxon>Euphorbiaceae</taxon>
        <taxon>Acalyphoideae</taxon>
        <taxon>Acalypheae</taxon>
        <taxon>Ricinus</taxon>
    </lineage>
</organism>
<feature type="compositionally biased region" description="Basic and acidic residues" evidence="1">
    <location>
        <begin position="20"/>
        <end position="33"/>
    </location>
</feature>
<feature type="region of interest" description="Disordered" evidence="1">
    <location>
        <begin position="1"/>
        <end position="65"/>
    </location>
</feature>
<keyword evidence="3" id="KW-1185">Reference proteome</keyword>
<gene>
    <name evidence="2" type="ORF">RCOM_0622140</name>
</gene>
<feature type="compositionally biased region" description="Low complexity" evidence="1">
    <location>
        <begin position="44"/>
        <end position="53"/>
    </location>
</feature>
<evidence type="ECO:0000313" key="2">
    <source>
        <dbReference type="EMBL" id="EEF36835.1"/>
    </source>
</evidence>
<evidence type="ECO:0000256" key="1">
    <source>
        <dbReference type="SAM" id="MobiDB-lite"/>
    </source>
</evidence>
<feature type="compositionally biased region" description="Basic and acidic residues" evidence="1">
    <location>
        <begin position="1"/>
        <end position="11"/>
    </location>
</feature>
<dbReference type="AlphaFoldDB" id="B9SHV7"/>
<dbReference type="Proteomes" id="UP000008311">
    <property type="component" value="Unassembled WGS sequence"/>
</dbReference>
<proteinExistence type="predicted"/>
<evidence type="ECO:0000313" key="3">
    <source>
        <dbReference type="Proteomes" id="UP000008311"/>
    </source>
</evidence>
<dbReference type="InParanoid" id="B9SHV7"/>